<keyword evidence="7" id="KW-0809">Transit peptide</keyword>
<evidence type="ECO:0000256" key="10">
    <source>
        <dbReference type="ARBA" id="ARBA00048552"/>
    </source>
</evidence>
<dbReference type="OrthoDB" id="276422at2759"/>
<dbReference type="SMART" id="SM01311">
    <property type="entry name" value="RPOL_N"/>
    <property type="match status" value="1"/>
</dbReference>
<dbReference type="GO" id="GO:0001018">
    <property type="term" value="F:mitochondrial promoter sequence-specific DNA binding"/>
    <property type="evidence" value="ECO:0007669"/>
    <property type="project" value="TreeGrafter"/>
</dbReference>
<dbReference type="Gene3D" id="1.10.150.20">
    <property type="entry name" value="5' to 3' exonuclease, C-terminal subdomain"/>
    <property type="match status" value="1"/>
</dbReference>
<evidence type="ECO:0000256" key="5">
    <source>
        <dbReference type="ARBA" id="ARBA00022679"/>
    </source>
</evidence>
<keyword evidence="6 11" id="KW-0548">Nucleotidyltransferase</keyword>
<dbReference type="Pfam" id="PF00940">
    <property type="entry name" value="RNA_pol"/>
    <property type="match status" value="1"/>
</dbReference>
<comment type="similarity">
    <text evidence="3 11">Belongs to the phage and mitochondrial RNA polymerase family.</text>
</comment>
<feature type="compositionally biased region" description="Acidic residues" evidence="12">
    <location>
        <begin position="1319"/>
        <end position="1330"/>
    </location>
</feature>
<evidence type="ECO:0000313" key="14">
    <source>
        <dbReference type="EMBL" id="CEJ89961.1"/>
    </source>
</evidence>
<dbReference type="GO" id="GO:0003899">
    <property type="term" value="F:DNA-directed RNA polymerase activity"/>
    <property type="evidence" value="ECO:0007669"/>
    <property type="project" value="UniProtKB-EC"/>
</dbReference>
<gene>
    <name evidence="14" type="ORF">VHEMI05775</name>
</gene>
<dbReference type="GO" id="GO:0006390">
    <property type="term" value="P:mitochondrial transcription"/>
    <property type="evidence" value="ECO:0007669"/>
    <property type="project" value="TreeGrafter"/>
</dbReference>
<dbReference type="PROSITE" id="PS00489">
    <property type="entry name" value="RNA_POL_PHAGE_2"/>
    <property type="match status" value="1"/>
</dbReference>
<evidence type="ECO:0000256" key="7">
    <source>
        <dbReference type="ARBA" id="ARBA00022946"/>
    </source>
</evidence>
<dbReference type="FunFam" id="1.10.287.280:FF:000001">
    <property type="entry name" value="DNA-directed RNA polymerase"/>
    <property type="match status" value="1"/>
</dbReference>
<evidence type="ECO:0000256" key="1">
    <source>
        <dbReference type="ARBA" id="ARBA00004026"/>
    </source>
</evidence>
<dbReference type="FunFam" id="1.10.150.20:FF:000041">
    <property type="entry name" value="DNA-directed RNA polymerase"/>
    <property type="match status" value="1"/>
</dbReference>
<name>A0A0A1SYS7_9HYPO</name>
<dbReference type="EC" id="2.7.7.6" evidence="11"/>
<dbReference type="InterPro" id="IPR024075">
    <property type="entry name" value="DNA-dir_RNA_pol_helix_hairp_sf"/>
</dbReference>
<dbReference type="STRING" id="1531966.A0A0A1SYS7"/>
<feature type="region of interest" description="Disordered" evidence="12">
    <location>
        <begin position="1054"/>
        <end position="1073"/>
    </location>
</feature>
<accession>A0A0A1SYS7</accession>
<evidence type="ECO:0000256" key="2">
    <source>
        <dbReference type="ARBA" id="ARBA00004173"/>
    </source>
</evidence>
<reference evidence="14 15" key="1">
    <citation type="journal article" date="2015" name="Genome Announc.">
        <title>Draft Genome Sequence and Gene Annotation of the Entomopathogenic Fungus Verticillium hemipterigenum.</title>
        <authorList>
            <person name="Horn F."/>
            <person name="Habel A."/>
            <person name="Scharf D.H."/>
            <person name="Dworschak J."/>
            <person name="Brakhage A.A."/>
            <person name="Guthke R."/>
            <person name="Hertweck C."/>
            <person name="Linde J."/>
        </authorList>
    </citation>
    <scope>NUCLEOTIDE SEQUENCE [LARGE SCALE GENOMIC DNA]</scope>
</reference>
<dbReference type="PANTHER" id="PTHR10102:SF0">
    <property type="entry name" value="DNA-DIRECTED RNA POLYMERASE, MITOCHONDRIAL"/>
    <property type="match status" value="1"/>
</dbReference>
<keyword evidence="9 11" id="KW-0804">Transcription</keyword>
<dbReference type="InterPro" id="IPR043502">
    <property type="entry name" value="DNA/RNA_pol_sf"/>
</dbReference>
<organism evidence="14 15">
    <name type="scientific">[Torrubiella] hemipterigena</name>
    <dbReference type="NCBI Taxonomy" id="1531966"/>
    <lineage>
        <taxon>Eukaryota</taxon>
        <taxon>Fungi</taxon>
        <taxon>Dikarya</taxon>
        <taxon>Ascomycota</taxon>
        <taxon>Pezizomycotina</taxon>
        <taxon>Sordariomycetes</taxon>
        <taxon>Hypocreomycetidae</taxon>
        <taxon>Hypocreales</taxon>
        <taxon>Clavicipitaceae</taxon>
        <taxon>Clavicipitaceae incertae sedis</taxon>
        <taxon>'Torrubiella' clade</taxon>
    </lineage>
</organism>
<dbReference type="InterPro" id="IPR029262">
    <property type="entry name" value="RPOL_N"/>
</dbReference>
<dbReference type="InterPro" id="IPR037159">
    <property type="entry name" value="RNA_POL_N_sf"/>
</dbReference>
<feature type="domain" description="DNA-directed RNA polymerase N-terminal" evidence="13">
    <location>
        <begin position="354"/>
        <end position="680"/>
    </location>
</feature>
<protein>
    <recommendedName>
        <fullName evidence="11">DNA-directed RNA polymerase</fullName>
        <ecNumber evidence="11">2.7.7.6</ecNumber>
    </recommendedName>
</protein>
<evidence type="ECO:0000313" key="15">
    <source>
        <dbReference type="Proteomes" id="UP000039046"/>
    </source>
</evidence>
<evidence type="ECO:0000256" key="9">
    <source>
        <dbReference type="ARBA" id="ARBA00023163"/>
    </source>
</evidence>
<keyword evidence="15" id="KW-1185">Reference proteome</keyword>
<dbReference type="PANTHER" id="PTHR10102">
    <property type="entry name" value="DNA-DIRECTED RNA POLYMERASE, MITOCHONDRIAL"/>
    <property type="match status" value="1"/>
</dbReference>
<keyword evidence="4 11" id="KW-0240">DNA-directed RNA polymerase</keyword>
<evidence type="ECO:0000256" key="3">
    <source>
        <dbReference type="ARBA" id="ARBA00009493"/>
    </source>
</evidence>
<dbReference type="HOGENOM" id="CLU_003364_1_0_1"/>
<keyword evidence="8" id="KW-0496">Mitochondrion</keyword>
<evidence type="ECO:0000256" key="11">
    <source>
        <dbReference type="RuleBase" id="RU003805"/>
    </source>
</evidence>
<proteinExistence type="inferred from homology"/>
<dbReference type="Gene3D" id="1.10.1320.10">
    <property type="entry name" value="DNA-directed RNA polymerase, N-terminal domain"/>
    <property type="match status" value="1"/>
</dbReference>
<dbReference type="PROSITE" id="PS00900">
    <property type="entry name" value="RNA_POL_PHAGE_1"/>
    <property type="match status" value="1"/>
</dbReference>
<feature type="region of interest" description="Disordered" evidence="12">
    <location>
        <begin position="1311"/>
        <end position="1330"/>
    </location>
</feature>
<sequence length="1392" mass="155145">MLSRHAHRGIYAQSITSSSLRRPMTRTWSCCSLTLAVGHRHVVTRPATPWRRPTTETMRNVLSERNLATAVGDFPLEHDIYTNYSQQSMSPFAGQFATPDFLSFDPTAPLVIPEPTAAKPLTKTNVHGVPGDTEDMLPVFDACIRVGKLDRASLVLKRINQVGMLSPEERILLHNRYLQASLQYMRTNPDRARAEQLHKWYELQVRNKNLPHTAETIACMLKASLLSERGARLTRLVTRYMGMAPGEAGLVVLGMDDILSDQDLAVITEICPTYNFSADAQDYIDELEVEPAVLSEDMASEQTQTSKLSDEAYPKLVSTPQNGHGLSSLMMGLELLGSYENLDIASLPLADREAIQQHLERDSIDAAIFKWREMSKGLQRLGVSTAFSSTSPSSLASSHMGSWLNGMVVRLKEEFALIEKSENKAVKSEADLERCLYGPIISEADPSRLAAITILAVLNHGSLSGLDKGLVVSKLITEVARLAQEDIEMQRKEKSKTSRRKRYLRYDATTETDPSNTEAPVQLLQATEASERLQENMQKPWSLQIKAHLGSILVKSFIETAKVDAIKFDPVTGESITQSQPAFTHLQQPRKGKKVGVLYLNEVLVSKLKKEPMGDFLAKHLPMVVPPKPWRGLDKGGFLASKANVVRFKPGDVEQRLYTKEAVASGSMDKVFKGLDVLGKTAWKINEKTFDVMVQAWNTGEEITNFPPLHPDLEVPQEPNSSENPSIRRKWLSKVKAIENERSALHSQRCYINLQLEVARAFRNQTFYFPHNVDYRGRAYPIPAYLNHMGADHARAILKFAEGRELGARGLRWVKIHLANVFGLDKSSFDEREAFSNDNMENIKESAANPLGGSRWWMKAEDPWQCLSACFELAAAMELEDPTKYISHLPVHQDGTCNGLQHYAALGGDTWGAKQVNLEPGERPADVYSAVADLVKAAIVKDAEAQDPFGLALNGKITRKVVKQTVMTNVYGVTFAGAKKQVCKQIDALYPNLGNECGIPNLRLSSYIARHIFTALATMFRGAHDIQHWLGEVGGRVCRALTVSQLQQIADAYGESMSEDGSRRGRGKKATSKAKTGFEELSQQFRSTVVWTTPLRMPVAQPYRKQNTKEIRTCLQAVVYPVSDQTDPVNRRKQLQGFPPNFIHSLDASHMLLSALKCDELGLSFAAVHDSFWTHASDVDVMNGVIRDSFINIHEEDVVGRLSKEFQTRHQGSIYLAHIDPDSAVAKKIKELRKKSKLSPQEELLLEHKRNQLRLSGNPWDLEAAKQIITPASVYEDMKASEVDVTIAHDAADMGLGKITEQDLLEDEQEMKAAQEGSDLLEEESKDSVDVDDVDNSFQAHITGAQKKTKAKSTSKTAKAALPVWLPLTIPNIPEKGDFDVTRLRGSKYFFS</sequence>
<dbReference type="SUPFAM" id="SSF56672">
    <property type="entry name" value="DNA/RNA polymerases"/>
    <property type="match status" value="1"/>
</dbReference>
<evidence type="ECO:0000259" key="13">
    <source>
        <dbReference type="SMART" id="SM01311"/>
    </source>
</evidence>
<comment type="function">
    <text evidence="1 11">DNA-dependent RNA polymerase catalyzes the transcription of DNA into RNA using the four ribonucleoside triphosphates as substrates.</text>
</comment>
<keyword evidence="5 11" id="KW-0808">Transferase</keyword>
<dbReference type="Pfam" id="PF14700">
    <property type="entry name" value="RPOL_N"/>
    <property type="match status" value="1"/>
</dbReference>
<evidence type="ECO:0000256" key="8">
    <source>
        <dbReference type="ARBA" id="ARBA00023128"/>
    </source>
</evidence>
<dbReference type="EMBL" id="CDHN01000003">
    <property type="protein sequence ID" value="CEJ89961.1"/>
    <property type="molecule type" value="Genomic_DNA"/>
</dbReference>
<dbReference type="Gene3D" id="1.10.287.280">
    <property type="match status" value="1"/>
</dbReference>
<dbReference type="InterPro" id="IPR046950">
    <property type="entry name" value="DNA-dir_Rpol_C_phage-type"/>
</dbReference>
<dbReference type="Gene3D" id="1.10.287.260">
    <property type="match status" value="1"/>
</dbReference>
<dbReference type="GO" id="GO:0034245">
    <property type="term" value="C:mitochondrial DNA-directed RNA polymerase complex"/>
    <property type="evidence" value="ECO:0007669"/>
    <property type="project" value="TreeGrafter"/>
</dbReference>
<comment type="subcellular location">
    <subcellularLocation>
        <location evidence="2">Mitochondrion</location>
    </subcellularLocation>
</comment>
<dbReference type="Proteomes" id="UP000039046">
    <property type="component" value="Unassembled WGS sequence"/>
</dbReference>
<comment type="catalytic activity">
    <reaction evidence="10 11">
        <text>RNA(n) + a ribonucleoside 5'-triphosphate = RNA(n+1) + diphosphate</text>
        <dbReference type="Rhea" id="RHEA:21248"/>
        <dbReference type="Rhea" id="RHEA-COMP:14527"/>
        <dbReference type="Rhea" id="RHEA-COMP:17342"/>
        <dbReference type="ChEBI" id="CHEBI:33019"/>
        <dbReference type="ChEBI" id="CHEBI:61557"/>
        <dbReference type="ChEBI" id="CHEBI:140395"/>
        <dbReference type="EC" id="2.7.7.6"/>
    </reaction>
</comment>
<evidence type="ECO:0000256" key="4">
    <source>
        <dbReference type="ARBA" id="ARBA00022478"/>
    </source>
</evidence>
<evidence type="ECO:0000256" key="6">
    <source>
        <dbReference type="ARBA" id="ARBA00022695"/>
    </source>
</evidence>
<dbReference type="InterPro" id="IPR002092">
    <property type="entry name" value="DNA-dir_Rpol_phage-type"/>
</dbReference>
<evidence type="ECO:0000256" key="12">
    <source>
        <dbReference type="SAM" id="MobiDB-lite"/>
    </source>
</evidence>